<evidence type="ECO:0000313" key="4">
    <source>
        <dbReference type="Proteomes" id="UP001058271"/>
    </source>
</evidence>
<feature type="compositionally biased region" description="Low complexity" evidence="1">
    <location>
        <begin position="30"/>
        <end position="50"/>
    </location>
</feature>
<proteinExistence type="predicted"/>
<gene>
    <name evidence="3" type="ORF">Drose_10670</name>
</gene>
<feature type="region of interest" description="Disordered" evidence="1">
    <location>
        <begin position="30"/>
        <end position="72"/>
    </location>
</feature>
<protein>
    <submittedName>
        <fullName evidence="3">Uncharacterized protein</fullName>
    </submittedName>
</protein>
<dbReference type="RefSeq" id="WP_313900013.1">
    <property type="nucleotide sequence ID" value="NZ_BAAABS010000043.1"/>
</dbReference>
<reference evidence="3" key="1">
    <citation type="submission" date="2021-04" db="EMBL/GenBank/DDBJ databases">
        <title>Biosynthetic gene clusters of Dactylosporangioum roseum.</title>
        <authorList>
            <person name="Hartkoorn R.C."/>
            <person name="Beaudoing E."/>
            <person name="Hot D."/>
            <person name="Moureu S."/>
        </authorList>
    </citation>
    <scope>NUCLEOTIDE SEQUENCE</scope>
    <source>
        <strain evidence="3">NRRL B-16295</strain>
    </source>
</reference>
<name>A0ABY5Z9E2_9ACTN</name>
<evidence type="ECO:0000256" key="1">
    <source>
        <dbReference type="SAM" id="MobiDB-lite"/>
    </source>
</evidence>
<dbReference type="EMBL" id="CP073721">
    <property type="protein sequence ID" value="UWZ38651.1"/>
    <property type="molecule type" value="Genomic_DNA"/>
</dbReference>
<evidence type="ECO:0000313" key="3">
    <source>
        <dbReference type="EMBL" id="UWZ38651.1"/>
    </source>
</evidence>
<dbReference type="Proteomes" id="UP001058271">
    <property type="component" value="Chromosome"/>
</dbReference>
<feature type="signal peptide" evidence="2">
    <location>
        <begin position="1"/>
        <end position="18"/>
    </location>
</feature>
<sequence length="218" mass="22737">MIFGVVCLVLIGAVIVYAASGGGEATPVNAAPSLSRTPPATASPSATGSADVPGAEPSASTGSSVVPGATPSASADSLAACVLGVWLEEKRDEQVTVRNTGVFPFHSSGTYQRYSDTGRAVFDYGDGIHMTGTNGTSKFDYVFSGFISYSFNVENGMLLFASPRPSGTETFIRNGRQDFRGSLGPHMPQPLRINCGPVAMSLTNDVMTIQLKRTSSVR</sequence>
<keyword evidence="4" id="KW-1185">Reference proteome</keyword>
<keyword evidence="2" id="KW-0732">Signal</keyword>
<feature type="chain" id="PRO_5047390669" evidence="2">
    <location>
        <begin position="19"/>
        <end position="218"/>
    </location>
</feature>
<organism evidence="3 4">
    <name type="scientific">Dactylosporangium roseum</name>
    <dbReference type="NCBI Taxonomy" id="47989"/>
    <lineage>
        <taxon>Bacteria</taxon>
        <taxon>Bacillati</taxon>
        <taxon>Actinomycetota</taxon>
        <taxon>Actinomycetes</taxon>
        <taxon>Micromonosporales</taxon>
        <taxon>Micromonosporaceae</taxon>
        <taxon>Dactylosporangium</taxon>
    </lineage>
</organism>
<accession>A0ABY5Z9E2</accession>
<evidence type="ECO:0000256" key="2">
    <source>
        <dbReference type="SAM" id="SignalP"/>
    </source>
</evidence>